<dbReference type="Proteomes" id="UP000798662">
    <property type="component" value="Chromosome 1"/>
</dbReference>
<keyword evidence="2" id="KW-1185">Reference proteome</keyword>
<evidence type="ECO:0000313" key="1">
    <source>
        <dbReference type="EMBL" id="KAK1861971.1"/>
    </source>
</evidence>
<protein>
    <submittedName>
        <fullName evidence="1">Uncharacterized protein</fullName>
    </submittedName>
</protein>
<accession>A0ACC3BW99</accession>
<evidence type="ECO:0000313" key="2">
    <source>
        <dbReference type="Proteomes" id="UP000798662"/>
    </source>
</evidence>
<gene>
    <name evidence="1" type="ORF">I4F81_004547</name>
</gene>
<dbReference type="EMBL" id="CM020618">
    <property type="protein sequence ID" value="KAK1861971.1"/>
    <property type="molecule type" value="Genomic_DNA"/>
</dbReference>
<organism evidence="1 2">
    <name type="scientific">Pyropia yezoensis</name>
    <name type="common">Susabi-nori</name>
    <name type="synonym">Porphyra yezoensis</name>
    <dbReference type="NCBI Taxonomy" id="2788"/>
    <lineage>
        <taxon>Eukaryota</taxon>
        <taxon>Rhodophyta</taxon>
        <taxon>Bangiophyceae</taxon>
        <taxon>Bangiales</taxon>
        <taxon>Bangiaceae</taxon>
        <taxon>Pyropia</taxon>
    </lineage>
</organism>
<reference evidence="1" key="1">
    <citation type="submission" date="2019-11" db="EMBL/GenBank/DDBJ databases">
        <title>Nori genome reveals adaptations in red seaweeds to the harsh intertidal environment.</title>
        <authorList>
            <person name="Wang D."/>
            <person name="Mao Y."/>
        </authorList>
    </citation>
    <scope>NUCLEOTIDE SEQUENCE</scope>
    <source>
        <tissue evidence="1">Gametophyte</tissue>
    </source>
</reference>
<name>A0ACC3BW99_PYRYE</name>
<sequence>MSYDDVRLSAGPPRRPPPPVGVPGLGAGVGLVGGRVRRPAAAAAAADRPGRSGPAARDDYVPFVSSSGGGSGPAARDDYGAAPLGAAVSVLPSRWRRG</sequence>
<comment type="caution">
    <text evidence="1">The sequence shown here is derived from an EMBL/GenBank/DDBJ whole genome shotgun (WGS) entry which is preliminary data.</text>
</comment>
<proteinExistence type="predicted"/>